<sequence length="121" mass="13693">MHANWSLRSSTFENYYYKPHDQHKRGREMANKLFGDVTKNRITSEVGMEPTTIVVGTTGNSNVGEMKTKDMVTCPKILSATFKRDPEGYNHILCLRFANVTISDAPLGFPLFEGMLSNYPK</sequence>
<name>A0A1X0QY72_RHIZD</name>
<proteinExistence type="predicted"/>
<organism evidence="1">
    <name type="scientific">Rhizopus microsporus var. microsporus</name>
    <dbReference type="NCBI Taxonomy" id="86635"/>
    <lineage>
        <taxon>Eukaryota</taxon>
        <taxon>Fungi</taxon>
        <taxon>Fungi incertae sedis</taxon>
        <taxon>Mucoromycota</taxon>
        <taxon>Mucoromycotina</taxon>
        <taxon>Mucoromycetes</taxon>
        <taxon>Mucorales</taxon>
        <taxon>Mucorineae</taxon>
        <taxon>Rhizopodaceae</taxon>
        <taxon>Rhizopus</taxon>
    </lineage>
</organism>
<dbReference type="AlphaFoldDB" id="A0A1X0QY72"/>
<protein>
    <submittedName>
        <fullName evidence="1">Uncharacterized protein</fullName>
    </submittedName>
</protein>
<dbReference type="VEuPathDB" id="FungiDB:BCV72DRAFT_307080"/>
<dbReference type="EMBL" id="KV921964">
    <property type="protein sequence ID" value="ORE04686.1"/>
    <property type="molecule type" value="Genomic_DNA"/>
</dbReference>
<dbReference type="Proteomes" id="UP000242414">
    <property type="component" value="Unassembled WGS sequence"/>
</dbReference>
<reference evidence="1" key="1">
    <citation type="journal article" date="2016" name="Proc. Natl. Acad. Sci. U.S.A.">
        <title>Lipid metabolic changes in an early divergent fungus govern the establishment of a mutualistic symbiosis with endobacteria.</title>
        <authorList>
            <person name="Lastovetsky O.A."/>
            <person name="Gaspar M.L."/>
            <person name="Mondo S.J."/>
            <person name="LaButti K.M."/>
            <person name="Sandor L."/>
            <person name="Grigoriev I.V."/>
            <person name="Henry S.A."/>
            <person name="Pawlowska T.E."/>
        </authorList>
    </citation>
    <scope>NUCLEOTIDE SEQUENCE [LARGE SCALE GENOMIC DNA]</scope>
    <source>
        <strain evidence="1">ATCC 52814</strain>
    </source>
</reference>
<accession>A0A1X0QY72</accession>
<evidence type="ECO:0000313" key="1">
    <source>
        <dbReference type="EMBL" id="ORE04686.1"/>
    </source>
</evidence>
<gene>
    <name evidence="1" type="ORF">BCV72DRAFT_307080</name>
</gene>